<accession>A0A5E6MBH7</accession>
<keyword evidence="3" id="KW-1185">Reference proteome</keyword>
<comment type="caution">
    <text evidence="2">The sequence shown here is derived from an EMBL/GenBank/DDBJ whole genome shotgun (WGS) entry which is preliminary data.</text>
</comment>
<dbReference type="AlphaFoldDB" id="A0A5E6MBH7"/>
<feature type="region of interest" description="Disordered" evidence="1">
    <location>
        <begin position="98"/>
        <end position="120"/>
    </location>
</feature>
<evidence type="ECO:0000313" key="3">
    <source>
        <dbReference type="Proteomes" id="UP000381693"/>
    </source>
</evidence>
<dbReference type="OrthoDB" id="118663at2"/>
<dbReference type="Proteomes" id="UP000381693">
    <property type="component" value="Unassembled WGS sequence"/>
</dbReference>
<sequence>MEEHPVLARDSCATATNLADQIEKAFRYRGDVTLRLRGGRHLTGFVYNRFGEGADAFVEVMLSEGAGSVSISAREIEEIVFSGPDAADGKSYEAWKAKKNKERKQEAEKIASEMRRQGFL</sequence>
<dbReference type="RefSeq" id="WP_142524819.1">
    <property type="nucleotide sequence ID" value="NZ_CABFUZ020000096.1"/>
</dbReference>
<evidence type="ECO:0000313" key="2">
    <source>
        <dbReference type="EMBL" id="VVM05664.1"/>
    </source>
</evidence>
<organism evidence="2 3">
    <name type="scientific">Methylacidimicrobium cyclopophantes</name>
    <dbReference type="NCBI Taxonomy" id="1041766"/>
    <lineage>
        <taxon>Bacteria</taxon>
        <taxon>Pseudomonadati</taxon>
        <taxon>Verrucomicrobiota</taxon>
        <taxon>Methylacidimicrobium</taxon>
    </lineage>
</organism>
<dbReference type="EMBL" id="CABFUZ020000096">
    <property type="protein sequence ID" value="VVM05664.1"/>
    <property type="molecule type" value="Genomic_DNA"/>
</dbReference>
<reference evidence="2" key="1">
    <citation type="submission" date="2019-09" db="EMBL/GenBank/DDBJ databases">
        <authorList>
            <person name="Cremers G."/>
        </authorList>
    </citation>
    <scope>NUCLEOTIDE SEQUENCE [LARGE SCALE GENOMIC DNA]</scope>
    <source>
        <strain evidence="2">3B</strain>
    </source>
</reference>
<evidence type="ECO:0000256" key="1">
    <source>
        <dbReference type="SAM" id="MobiDB-lite"/>
    </source>
</evidence>
<protein>
    <submittedName>
        <fullName evidence="2">Uncharacterized protein</fullName>
    </submittedName>
</protein>
<feature type="compositionally biased region" description="Basic and acidic residues" evidence="1">
    <location>
        <begin position="103"/>
        <end position="120"/>
    </location>
</feature>
<name>A0A5E6MBH7_9BACT</name>
<proteinExistence type="predicted"/>
<gene>
    <name evidence="2" type="ORF">MAMC_00741</name>
</gene>